<keyword evidence="3" id="KW-1185">Reference proteome</keyword>
<name>A0A315ZI86_SEDFL</name>
<evidence type="ECO:0000256" key="1">
    <source>
        <dbReference type="SAM" id="Phobius"/>
    </source>
</evidence>
<evidence type="ECO:0000313" key="2">
    <source>
        <dbReference type="EMBL" id="PWJ44820.1"/>
    </source>
</evidence>
<protein>
    <submittedName>
        <fullName evidence="2">Uncharacterized protein</fullName>
    </submittedName>
</protein>
<dbReference type="Proteomes" id="UP000245535">
    <property type="component" value="Unassembled WGS sequence"/>
</dbReference>
<gene>
    <name evidence="2" type="ORF">BC781_1011199</name>
</gene>
<keyword evidence="1" id="KW-0812">Transmembrane</keyword>
<feature type="transmembrane region" description="Helical" evidence="1">
    <location>
        <begin position="41"/>
        <end position="63"/>
    </location>
</feature>
<dbReference type="AlphaFoldDB" id="A0A315ZI86"/>
<dbReference type="RefSeq" id="WP_109616288.1">
    <property type="nucleotide sequence ID" value="NZ_QGDO01000001.1"/>
</dbReference>
<sequence length="209" mass="24153">MITGSELVNLVRNDEVFEATMELKKDFMKASSFMHLGDDDFIALIMLAPSVGVALANGSVSLFEELSLNKKMRKLSRKSFFQKHDPLTPALQFLVRRFNVWENRFYEVLKLTMHSSLKKNDVILDSLKNPASLTGDFTIDILNAPYIFVKFLSFLFLDEEDDLLNQRTINKVEHEKIIAIGNYLELDNIPLFQEFCETFIIKEEIVYQA</sequence>
<dbReference type="OrthoDB" id="979572at2"/>
<organism evidence="2 3">
    <name type="scientific">Sediminitomix flava</name>
    <dbReference type="NCBI Taxonomy" id="379075"/>
    <lineage>
        <taxon>Bacteria</taxon>
        <taxon>Pseudomonadati</taxon>
        <taxon>Bacteroidota</taxon>
        <taxon>Cytophagia</taxon>
        <taxon>Cytophagales</taxon>
        <taxon>Flammeovirgaceae</taxon>
        <taxon>Sediminitomix</taxon>
    </lineage>
</organism>
<comment type="caution">
    <text evidence="2">The sequence shown here is derived from an EMBL/GenBank/DDBJ whole genome shotgun (WGS) entry which is preliminary data.</text>
</comment>
<dbReference type="EMBL" id="QGDO01000001">
    <property type="protein sequence ID" value="PWJ44820.1"/>
    <property type="molecule type" value="Genomic_DNA"/>
</dbReference>
<proteinExistence type="predicted"/>
<keyword evidence="1" id="KW-1133">Transmembrane helix</keyword>
<reference evidence="2 3" key="1">
    <citation type="submission" date="2018-03" db="EMBL/GenBank/DDBJ databases">
        <title>Genomic Encyclopedia of Archaeal and Bacterial Type Strains, Phase II (KMG-II): from individual species to whole genera.</title>
        <authorList>
            <person name="Goeker M."/>
        </authorList>
    </citation>
    <scope>NUCLEOTIDE SEQUENCE [LARGE SCALE GENOMIC DNA]</scope>
    <source>
        <strain evidence="2 3">DSM 28229</strain>
    </source>
</reference>
<evidence type="ECO:0000313" key="3">
    <source>
        <dbReference type="Proteomes" id="UP000245535"/>
    </source>
</evidence>
<keyword evidence="1" id="KW-0472">Membrane</keyword>
<accession>A0A315ZI86</accession>